<keyword evidence="7" id="KW-0131">Cell cycle</keyword>
<accession>A0A0G0ELE5</accession>
<dbReference type="PROSITE" id="PS01348">
    <property type="entry name" value="MRAY_2"/>
    <property type="match status" value="1"/>
</dbReference>
<dbReference type="GO" id="GO:0046872">
    <property type="term" value="F:metal ion binding"/>
    <property type="evidence" value="ECO:0007669"/>
    <property type="project" value="UniProtKB-KW"/>
</dbReference>
<keyword evidence="7 8" id="KW-0460">Magnesium</keyword>
<dbReference type="PANTHER" id="PTHR22926:SF5">
    <property type="entry name" value="PHOSPHO-N-ACETYLMURAMOYL-PENTAPEPTIDE-TRANSFERASE HOMOLOG"/>
    <property type="match status" value="1"/>
</dbReference>
<evidence type="ECO:0000256" key="6">
    <source>
        <dbReference type="ARBA" id="ARBA00023136"/>
    </source>
</evidence>
<keyword evidence="7 8" id="KW-0479">Metal-binding</keyword>
<evidence type="ECO:0000256" key="5">
    <source>
        <dbReference type="ARBA" id="ARBA00022989"/>
    </source>
</evidence>
<evidence type="ECO:0000256" key="3">
    <source>
        <dbReference type="ARBA" id="ARBA00022679"/>
    </source>
</evidence>
<dbReference type="UniPathway" id="UPA00219"/>
<dbReference type="Proteomes" id="UP000034344">
    <property type="component" value="Unassembled WGS sequence"/>
</dbReference>
<dbReference type="Pfam" id="PF00953">
    <property type="entry name" value="Glycos_transf_4"/>
    <property type="match status" value="1"/>
</dbReference>
<dbReference type="STRING" id="1618480.US11_C0003G0063"/>
<comment type="similarity">
    <text evidence="2 7">Belongs to the glycosyltransferase 4 family. MraY subfamily.</text>
</comment>
<dbReference type="PANTHER" id="PTHR22926">
    <property type="entry name" value="PHOSPHO-N-ACETYLMURAMOYL-PENTAPEPTIDE-TRANSFERASE"/>
    <property type="match status" value="1"/>
</dbReference>
<feature type="transmembrane region" description="Helical" evidence="7">
    <location>
        <begin position="222"/>
        <end position="241"/>
    </location>
</feature>
<evidence type="ECO:0000256" key="2">
    <source>
        <dbReference type="ARBA" id="ARBA00005583"/>
    </source>
</evidence>
<feature type="transmembrane region" description="Helical" evidence="7">
    <location>
        <begin position="199"/>
        <end position="216"/>
    </location>
</feature>
<dbReference type="CDD" id="cd06852">
    <property type="entry name" value="GT_MraY"/>
    <property type="match status" value="1"/>
</dbReference>
<dbReference type="EMBL" id="LBRS01000003">
    <property type="protein sequence ID" value="KKQ01920.1"/>
    <property type="molecule type" value="Genomic_DNA"/>
</dbReference>
<feature type="transmembrane region" description="Helical" evidence="7">
    <location>
        <begin position="166"/>
        <end position="187"/>
    </location>
</feature>
<comment type="caution">
    <text evidence="9">The sequence shown here is derived from an EMBL/GenBank/DDBJ whole genome shotgun (WGS) entry which is preliminary data.</text>
</comment>
<evidence type="ECO:0000256" key="8">
    <source>
        <dbReference type="PIRSR" id="PIRSR600715-1"/>
    </source>
</evidence>
<dbReference type="AlphaFoldDB" id="A0A0G0ELE5"/>
<feature type="transmembrane region" description="Helical" evidence="7">
    <location>
        <begin position="323"/>
        <end position="344"/>
    </location>
</feature>
<protein>
    <recommendedName>
        <fullName evidence="7">Phospho-N-acetylmuramoyl-pentapeptide-transferase</fullName>
        <ecNumber evidence="7">2.7.8.13</ecNumber>
    </recommendedName>
    <alternativeName>
        <fullName evidence="7">UDP-MurNAc-pentapeptide phosphotransferase</fullName>
    </alternativeName>
</protein>
<dbReference type="InterPro" id="IPR018480">
    <property type="entry name" value="PNAcMuramoyl-5peptid_Trfase_CS"/>
</dbReference>
<evidence type="ECO:0000256" key="1">
    <source>
        <dbReference type="ARBA" id="ARBA00004141"/>
    </source>
</evidence>
<reference evidence="9 10" key="1">
    <citation type="journal article" date="2015" name="Nature">
        <title>rRNA introns, odd ribosomes, and small enigmatic genomes across a large radiation of phyla.</title>
        <authorList>
            <person name="Brown C.T."/>
            <person name="Hug L.A."/>
            <person name="Thomas B.C."/>
            <person name="Sharon I."/>
            <person name="Castelle C.J."/>
            <person name="Singh A."/>
            <person name="Wilkins M.J."/>
            <person name="Williams K.H."/>
            <person name="Banfield J.F."/>
        </authorList>
    </citation>
    <scope>NUCLEOTIDE SEQUENCE [LARGE SCALE GENOMIC DNA]</scope>
</reference>
<name>A0A0G0ELE5_9BACT</name>
<keyword evidence="7" id="KW-0573">Peptidoglycan synthesis</keyword>
<dbReference type="GO" id="GO:0051301">
    <property type="term" value="P:cell division"/>
    <property type="evidence" value="ECO:0007669"/>
    <property type="project" value="UniProtKB-KW"/>
</dbReference>
<comment type="pathway">
    <text evidence="7">Cell wall biogenesis; peptidoglycan biosynthesis.</text>
</comment>
<keyword evidence="7" id="KW-1003">Cell membrane</keyword>
<feature type="transmembrane region" description="Helical" evidence="7">
    <location>
        <begin position="135"/>
        <end position="154"/>
    </location>
</feature>
<comment type="catalytic activity">
    <reaction evidence="7">
        <text>UDP-N-acetyl-alpha-D-muramoyl-L-alanyl-gamma-D-glutamyl-meso-2,6-diaminopimeloyl-D-alanyl-D-alanine + di-trans,octa-cis-undecaprenyl phosphate = di-trans,octa-cis-undecaprenyl diphospho-N-acetyl-alpha-D-muramoyl-L-alanyl-D-glutamyl-meso-2,6-diaminopimeloyl-D-alanyl-D-alanine + UMP</text>
        <dbReference type="Rhea" id="RHEA:28386"/>
        <dbReference type="ChEBI" id="CHEBI:57865"/>
        <dbReference type="ChEBI" id="CHEBI:60392"/>
        <dbReference type="ChEBI" id="CHEBI:61386"/>
        <dbReference type="ChEBI" id="CHEBI:61387"/>
        <dbReference type="EC" id="2.7.8.13"/>
    </reaction>
</comment>
<keyword evidence="7" id="KW-0132">Cell division</keyword>
<keyword evidence="4 7" id="KW-0812">Transmembrane</keyword>
<evidence type="ECO:0000313" key="10">
    <source>
        <dbReference type="Proteomes" id="UP000034344"/>
    </source>
</evidence>
<keyword evidence="5 7" id="KW-1133">Transmembrane helix</keyword>
<keyword evidence="7" id="KW-0133">Cell shape</keyword>
<comment type="cofactor">
    <cofactor evidence="7 8">
        <name>Mg(2+)</name>
        <dbReference type="ChEBI" id="CHEBI:18420"/>
    </cofactor>
</comment>
<evidence type="ECO:0000313" key="9">
    <source>
        <dbReference type="EMBL" id="KKQ01920.1"/>
    </source>
</evidence>
<feature type="transmembrane region" description="Helical" evidence="7">
    <location>
        <begin position="248"/>
        <end position="269"/>
    </location>
</feature>
<proteinExistence type="inferred from homology"/>
<keyword evidence="7" id="KW-0961">Cell wall biogenesis/degradation</keyword>
<keyword evidence="6 7" id="KW-0472">Membrane</keyword>
<dbReference type="GO" id="GO:0071555">
    <property type="term" value="P:cell wall organization"/>
    <property type="evidence" value="ECO:0007669"/>
    <property type="project" value="UniProtKB-KW"/>
</dbReference>
<dbReference type="HAMAP" id="MF_00038">
    <property type="entry name" value="MraY"/>
    <property type="match status" value="1"/>
</dbReference>
<dbReference type="GO" id="GO:0009252">
    <property type="term" value="P:peptidoglycan biosynthetic process"/>
    <property type="evidence" value="ECO:0007669"/>
    <property type="project" value="UniProtKB-UniRule"/>
</dbReference>
<sequence length="345" mass="39220">MAIYLLAVVVSFILNAFLIVPYINFLYRLKFQRASQKTKDAFNRPTPIFDQFHKHKTGTPVGGGILVILTTVITYAITLIFFFIFNKKILTNYPSLYSEIKIILFTFISFAFLGLFDDLNKIFFLKDKQFFGLRLMHKLVIEIFLAFIIAFWLYQELKINIIHIPFFGVFDLSFLYILFAAFVIVAFSNAVNITDGLDGLAGGILMIALAAFWAVSRSILDTPTTLFIATWLGGLIAFLYFNIYPARIFLGDAGSLSFGATFAVIGLILGKSFTLPIIGGVFVIEITTSLLQLLSKRIFKRKIMPVAPFHLWLQLRGWEEPKIVMRLWLISIIFAVFGLMVAFMK</sequence>
<feature type="transmembrane region" description="Helical" evidence="7">
    <location>
        <begin position="61"/>
        <end position="84"/>
    </location>
</feature>
<feature type="transmembrane region" description="Helical" evidence="7">
    <location>
        <begin position="96"/>
        <end position="115"/>
    </location>
</feature>
<dbReference type="GO" id="GO:0051992">
    <property type="term" value="F:UDP-N-acetylmuramoyl-L-alanyl-D-glutamyl-meso-2,6-diaminopimelyl-D-alanyl-D-alanine:undecaprenyl-phosphate transferase activity"/>
    <property type="evidence" value="ECO:0007669"/>
    <property type="project" value="RHEA"/>
</dbReference>
<dbReference type="InterPro" id="IPR003524">
    <property type="entry name" value="PNAcMuramoyl-5peptid_Trfase"/>
</dbReference>
<organism evidence="9 10">
    <name type="scientific">Candidatus Roizmanbacteria bacterium GW2011_GWA2_36_23</name>
    <dbReference type="NCBI Taxonomy" id="1618480"/>
    <lineage>
        <taxon>Bacteria</taxon>
        <taxon>Candidatus Roizmaniibacteriota</taxon>
    </lineage>
</organism>
<evidence type="ECO:0000256" key="4">
    <source>
        <dbReference type="ARBA" id="ARBA00022692"/>
    </source>
</evidence>
<evidence type="ECO:0000256" key="7">
    <source>
        <dbReference type="HAMAP-Rule" id="MF_00038"/>
    </source>
</evidence>
<feature type="binding site" evidence="8">
    <location>
        <position position="252"/>
    </location>
    <ligand>
        <name>Mg(2+)</name>
        <dbReference type="ChEBI" id="CHEBI:18420"/>
    </ligand>
</feature>
<feature type="transmembrane region" description="Helical" evidence="7">
    <location>
        <begin position="6"/>
        <end position="27"/>
    </location>
</feature>
<dbReference type="GO" id="GO:0005886">
    <property type="term" value="C:plasma membrane"/>
    <property type="evidence" value="ECO:0007669"/>
    <property type="project" value="UniProtKB-SubCell"/>
</dbReference>
<comment type="function">
    <text evidence="7">Catalyzes the initial step of the lipid cycle reactions in the biosynthesis of the cell wall peptidoglycan: transfers peptidoglycan precursor phospho-MurNAc-pentapeptide from UDP-MurNAc-pentapeptide onto the lipid carrier undecaprenyl phosphate, yielding undecaprenyl-pyrophosphoryl-MurNAc-pentapeptide, known as lipid I.</text>
</comment>
<dbReference type="EC" id="2.7.8.13" evidence="7"/>
<feature type="binding site" evidence="8">
    <location>
        <position position="192"/>
    </location>
    <ligand>
        <name>Mg(2+)</name>
        <dbReference type="ChEBI" id="CHEBI:18420"/>
    </ligand>
</feature>
<gene>
    <name evidence="7" type="primary">mraY</name>
    <name evidence="9" type="ORF">US11_C0003G0063</name>
</gene>
<dbReference type="GO" id="GO:0008963">
    <property type="term" value="F:phospho-N-acetylmuramoyl-pentapeptide-transferase activity"/>
    <property type="evidence" value="ECO:0007669"/>
    <property type="project" value="UniProtKB-UniRule"/>
</dbReference>
<comment type="subcellular location">
    <subcellularLocation>
        <location evidence="7">Cell membrane</location>
        <topology evidence="7">Multi-pass membrane protein</topology>
    </subcellularLocation>
    <subcellularLocation>
        <location evidence="1">Membrane</location>
        <topology evidence="1">Multi-pass membrane protein</topology>
    </subcellularLocation>
</comment>
<dbReference type="GO" id="GO:0008360">
    <property type="term" value="P:regulation of cell shape"/>
    <property type="evidence" value="ECO:0007669"/>
    <property type="project" value="UniProtKB-KW"/>
</dbReference>
<keyword evidence="3 7" id="KW-0808">Transferase</keyword>
<dbReference type="PATRIC" id="fig|1618480.3.peg.307"/>
<feature type="transmembrane region" description="Helical" evidence="7">
    <location>
        <begin position="275"/>
        <end position="294"/>
    </location>
</feature>
<dbReference type="InterPro" id="IPR000715">
    <property type="entry name" value="Glycosyl_transferase_4"/>
</dbReference>